<dbReference type="InterPro" id="IPR001304">
    <property type="entry name" value="C-type_lectin-like"/>
</dbReference>
<dbReference type="OrthoDB" id="441660at2759"/>
<dbReference type="PROSITE" id="PS50041">
    <property type="entry name" value="C_TYPE_LECTIN_2"/>
    <property type="match status" value="1"/>
</dbReference>
<evidence type="ECO:0000313" key="2">
    <source>
        <dbReference type="EnsemblMetazoa" id="XP_038047593.1"/>
    </source>
</evidence>
<organism evidence="2 3">
    <name type="scientific">Patiria miniata</name>
    <name type="common">Bat star</name>
    <name type="synonym">Asterina miniata</name>
    <dbReference type="NCBI Taxonomy" id="46514"/>
    <lineage>
        <taxon>Eukaryota</taxon>
        <taxon>Metazoa</taxon>
        <taxon>Echinodermata</taxon>
        <taxon>Eleutherozoa</taxon>
        <taxon>Asterozoa</taxon>
        <taxon>Asteroidea</taxon>
        <taxon>Valvatacea</taxon>
        <taxon>Valvatida</taxon>
        <taxon>Asterinidae</taxon>
        <taxon>Patiria</taxon>
    </lineage>
</organism>
<dbReference type="Pfam" id="PF00059">
    <property type="entry name" value="Lectin_C"/>
    <property type="match status" value="1"/>
</dbReference>
<dbReference type="Gene3D" id="3.10.100.10">
    <property type="entry name" value="Mannose-Binding Protein A, subunit A"/>
    <property type="match status" value="1"/>
</dbReference>
<dbReference type="PANTHER" id="PTHR22803">
    <property type="entry name" value="MANNOSE, PHOSPHOLIPASE, LECTIN RECEPTOR RELATED"/>
    <property type="match status" value="1"/>
</dbReference>
<dbReference type="AlphaFoldDB" id="A0A913Z709"/>
<dbReference type="InterPro" id="IPR016186">
    <property type="entry name" value="C-type_lectin-like/link_sf"/>
</dbReference>
<dbReference type="InterPro" id="IPR050111">
    <property type="entry name" value="C-type_lectin/snaclec_domain"/>
</dbReference>
<dbReference type="SUPFAM" id="SSF56436">
    <property type="entry name" value="C-type lectin-like"/>
    <property type="match status" value="1"/>
</dbReference>
<reference evidence="2" key="1">
    <citation type="submission" date="2022-11" db="UniProtKB">
        <authorList>
            <consortium name="EnsemblMetazoa"/>
        </authorList>
    </citation>
    <scope>IDENTIFICATION</scope>
</reference>
<dbReference type="EnsemblMetazoa" id="XM_038191665.1">
    <property type="protein sequence ID" value="XP_038047593.1"/>
    <property type="gene ID" value="LOC119721586"/>
</dbReference>
<dbReference type="CDD" id="cd00037">
    <property type="entry name" value="CLECT"/>
    <property type="match status" value="1"/>
</dbReference>
<evidence type="ECO:0000259" key="1">
    <source>
        <dbReference type="PROSITE" id="PS50041"/>
    </source>
</evidence>
<dbReference type="GeneID" id="119721586"/>
<dbReference type="InterPro" id="IPR016187">
    <property type="entry name" value="CTDL_fold"/>
</dbReference>
<proteinExistence type="predicted"/>
<protein>
    <recommendedName>
        <fullName evidence="1">C-type lectin domain-containing protein</fullName>
    </recommendedName>
</protein>
<dbReference type="Proteomes" id="UP000887568">
    <property type="component" value="Unplaced"/>
</dbReference>
<sequence length="177" mass="19865">MVSRYDKFVAYLIILQRAFSQGSACPPGWKNWNQSCYAIYFNRVSWMDASEFCESRGSHLVMPNSQPENDFIWRMMTERLKSLSGAGVWIGCKRKSADSSFVCAGNEGMSYTNWAPGNPKNKETPVCALYGVDGEGKWKSVGCTPRIGRNVVCEMPTAPRMYCMTADENGRLVNDLP</sequence>
<dbReference type="SMART" id="SM00034">
    <property type="entry name" value="CLECT"/>
    <property type="match status" value="1"/>
</dbReference>
<name>A0A913Z709_PATMI</name>
<keyword evidence="3" id="KW-1185">Reference proteome</keyword>
<feature type="domain" description="C-type lectin" evidence="1">
    <location>
        <begin position="32"/>
        <end position="143"/>
    </location>
</feature>
<dbReference type="RefSeq" id="XP_038047593.1">
    <property type="nucleotide sequence ID" value="XM_038191665.1"/>
</dbReference>
<accession>A0A913Z709</accession>
<evidence type="ECO:0000313" key="3">
    <source>
        <dbReference type="Proteomes" id="UP000887568"/>
    </source>
</evidence>